<comment type="caution">
    <text evidence="1">The sequence shown here is derived from an EMBL/GenBank/DDBJ whole genome shotgun (WGS) entry which is preliminary data.</text>
</comment>
<accession>A0A9W7WVJ6</accession>
<dbReference type="Proteomes" id="UP001059041">
    <property type="component" value="Linkage Group LG5"/>
</dbReference>
<reference evidence="1" key="1">
    <citation type="submission" date="2021-02" db="EMBL/GenBank/DDBJ databases">
        <title>Comparative genomics reveals that relaxation of natural selection precedes convergent phenotypic evolution of cavefish.</title>
        <authorList>
            <person name="Peng Z."/>
        </authorList>
    </citation>
    <scope>NUCLEOTIDE SEQUENCE</scope>
    <source>
        <tissue evidence="1">Muscle</tissue>
    </source>
</reference>
<protein>
    <submittedName>
        <fullName evidence="1">Uncharacterized protein</fullName>
    </submittedName>
</protein>
<dbReference type="AlphaFoldDB" id="A0A9W7WVJ6"/>
<dbReference type="EMBL" id="JAFHDT010000005">
    <property type="protein sequence ID" value="KAI7809357.1"/>
    <property type="molecule type" value="Genomic_DNA"/>
</dbReference>
<sequence length="76" mass="8835">MIDRENWLEREREAGTVRARAPEADNRNCQVWWSAQVSRAFRKPSQGMIHSDLIGLLVGCMFCRRSPSSRGRVFVR</sequence>
<proteinExistence type="predicted"/>
<keyword evidence="2" id="KW-1185">Reference proteome</keyword>
<evidence type="ECO:0000313" key="2">
    <source>
        <dbReference type="Proteomes" id="UP001059041"/>
    </source>
</evidence>
<name>A0A9W7WVJ6_TRIRA</name>
<gene>
    <name evidence="1" type="ORF">IRJ41_006087</name>
</gene>
<evidence type="ECO:0000313" key="1">
    <source>
        <dbReference type="EMBL" id="KAI7809357.1"/>
    </source>
</evidence>
<organism evidence="1 2">
    <name type="scientific">Triplophysa rosa</name>
    <name type="common">Cave loach</name>
    <dbReference type="NCBI Taxonomy" id="992332"/>
    <lineage>
        <taxon>Eukaryota</taxon>
        <taxon>Metazoa</taxon>
        <taxon>Chordata</taxon>
        <taxon>Craniata</taxon>
        <taxon>Vertebrata</taxon>
        <taxon>Euteleostomi</taxon>
        <taxon>Actinopterygii</taxon>
        <taxon>Neopterygii</taxon>
        <taxon>Teleostei</taxon>
        <taxon>Ostariophysi</taxon>
        <taxon>Cypriniformes</taxon>
        <taxon>Nemacheilidae</taxon>
        <taxon>Triplophysa</taxon>
    </lineage>
</organism>